<comment type="similarity">
    <text evidence="1">Belongs to the peptidase S66 family.</text>
</comment>
<dbReference type="Gene3D" id="3.50.30.60">
    <property type="entry name" value="LD-carboxypeptidase A C-terminal domain-like"/>
    <property type="match status" value="1"/>
</dbReference>
<keyword evidence="2" id="KW-0378">Hydrolase</keyword>
<dbReference type="RefSeq" id="WP_154525970.1">
    <property type="nucleotide sequence ID" value="NZ_VULZ01000010.1"/>
</dbReference>
<dbReference type="Pfam" id="PF17676">
    <property type="entry name" value="Peptidase_S66C"/>
    <property type="match status" value="1"/>
</dbReference>
<dbReference type="Pfam" id="PF02016">
    <property type="entry name" value="Peptidase_S66"/>
    <property type="match status" value="1"/>
</dbReference>
<dbReference type="GO" id="GO:0004180">
    <property type="term" value="F:carboxypeptidase activity"/>
    <property type="evidence" value="ECO:0007669"/>
    <property type="project" value="UniProtKB-KW"/>
</dbReference>
<dbReference type="AlphaFoldDB" id="A0A6L5X4J6"/>
<name>A0A6L5X4J6_9FIRM</name>
<dbReference type="PANTHER" id="PTHR30237">
    <property type="entry name" value="MURAMOYLTETRAPEPTIDE CARBOXYPEPTIDASE"/>
    <property type="match status" value="1"/>
</dbReference>
<evidence type="ECO:0000256" key="2">
    <source>
        <dbReference type="ARBA" id="ARBA00022801"/>
    </source>
</evidence>
<feature type="domain" description="LD-carboxypeptidase N-terminal" evidence="4">
    <location>
        <begin position="14"/>
        <end position="131"/>
    </location>
</feature>
<reference evidence="6 7" key="1">
    <citation type="submission" date="2019-08" db="EMBL/GenBank/DDBJ databases">
        <title>In-depth cultivation of the pig gut microbiome towards novel bacterial diversity and tailored functional studies.</title>
        <authorList>
            <person name="Wylensek D."/>
            <person name="Hitch T.C.A."/>
            <person name="Clavel T."/>
        </authorList>
    </citation>
    <scope>NUCLEOTIDE SEQUENCE [LARGE SCALE GENOMIC DNA]</scope>
    <source>
        <strain evidence="6 7">Oil+RF-744-WCA-WT-11</strain>
    </source>
</reference>
<dbReference type="InterPro" id="IPR040921">
    <property type="entry name" value="Peptidase_S66C"/>
</dbReference>
<dbReference type="CDD" id="cd07062">
    <property type="entry name" value="Peptidase_S66_mccF_like"/>
    <property type="match status" value="1"/>
</dbReference>
<dbReference type="EMBL" id="VULZ01000010">
    <property type="protein sequence ID" value="MSS15281.1"/>
    <property type="molecule type" value="Genomic_DNA"/>
</dbReference>
<sequence>MMKYPEFLKKGDLIGICAPSAGIGRKLESFDRSLGILRAEGYRIKETASVRLDSDRGGSAQVRGNELNTLFADPEVKMVMAASGGDFLDEMLPYADFEQMKRNPKWLMGASDPTGLLFPYTTICDVATLYGCNAGSYDLPDSAGMQCTPGSDGCQLQDDQPAPGNSRTGQDDRQPQAIRTEHQTGLADESRYLRDNLRFLKGENPVQETSEKHLGCAPFLAERIQFDTPTVWKSNTGAIHTTGRCIGGCIDVLKDLIGTPYDGASLFVDRYGEKDGIIWYFDNFALSAEMLYRTFLQMKYAGWFRFTKAVLLGRTLFEKSESGMTYDEAVEWAFGGVGQKEMPGSPQIPVIWEADIGHTIPHMTMINGAILRLDYEGGRGTMVYQEN</sequence>
<dbReference type="SUPFAM" id="SSF141986">
    <property type="entry name" value="LD-carboxypeptidase A C-terminal domain-like"/>
    <property type="match status" value="1"/>
</dbReference>
<feature type="region of interest" description="Disordered" evidence="3">
    <location>
        <begin position="150"/>
        <end position="183"/>
    </location>
</feature>
<dbReference type="Gene3D" id="3.40.50.10740">
    <property type="entry name" value="Class I glutamine amidotransferase-like"/>
    <property type="match status" value="1"/>
</dbReference>
<evidence type="ECO:0000256" key="3">
    <source>
        <dbReference type="SAM" id="MobiDB-lite"/>
    </source>
</evidence>
<dbReference type="Proteomes" id="UP000481852">
    <property type="component" value="Unassembled WGS sequence"/>
</dbReference>
<dbReference type="PANTHER" id="PTHR30237:SF5">
    <property type="entry name" value="CARBOXYPEPTIDASE VC_A0337-RELATED"/>
    <property type="match status" value="1"/>
</dbReference>
<feature type="compositionally biased region" description="Basic and acidic residues" evidence="3">
    <location>
        <begin position="169"/>
        <end position="183"/>
    </location>
</feature>
<proteinExistence type="inferred from homology"/>
<dbReference type="InterPro" id="IPR029062">
    <property type="entry name" value="Class_I_gatase-like"/>
</dbReference>
<dbReference type="InterPro" id="IPR003507">
    <property type="entry name" value="S66_fam"/>
</dbReference>
<evidence type="ECO:0000313" key="6">
    <source>
        <dbReference type="EMBL" id="MSS15281.1"/>
    </source>
</evidence>
<evidence type="ECO:0000259" key="5">
    <source>
        <dbReference type="Pfam" id="PF17676"/>
    </source>
</evidence>
<gene>
    <name evidence="6" type="ORF">FYJ35_09580</name>
</gene>
<evidence type="ECO:0000259" key="4">
    <source>
        <dbReference type="Pfam" id="PF02016"/>
    </source>
</evidence>
<dbReference type="InterPro" id="IPR040449">
    <property type="entry name" value="Peptidase_S66_N"/>
</dbReference>
<evidence type="ECO:0000256" key="1">
    <source>
        <dbReference type="ARBA" id="ARBA00010233"/>
    </source>
</evidence>
<keyword evidence="6" id="KW-0121">Carboxypeptidase</keyword>
<dbReference type="InterPro" id="IPR027461">
    <property type="entry name" value="Carboxypeptidase_A_C_sf"/>
</dbReference>
<organism evidence="6 7">
    <name type="scientific">Porcincola intestinalis</name>
    <dbReference type="NCBI Taxonomy" id="2606632"/>
    <lineage>
        <taxon>Bacteria</taxon>
        <taxon>Bacillati</taxon>
        <taxon>Bacillota</taxon>
        <taxon>Clostridia</taxon>
        <taxon>Lachnospirales</taxon>
        <taxon>Lachnospiraceae</taxon>
        <taxon>Porcincola</taxon>
    </lineage>
</organism>
<accession>A0A6L5X4J6</accession>
<protein>
    <submittedName>
        <fullName evidence="6">LD-carboxypeptidase</fullName>
    </submittedName>
</protein>
<keyword evidence="7" id="KW-1185">Reference proteome</keyword>
<comment type="caution">
    <text evidence="6">The sequence shown here is derived from an EMBL/GenBank/DDBJ whole genome shotgun (WGS) entry which is preliminary data.</text>
</comment>
<dbReference type="InterPro" id="IPR027478">
    <property type="entry name" value="LdcA_N"/>
</dbReference>
<feature type="domain" description="LD-carboxypeptidase C-terminal" evidence="5">
    <location>
        <begin position="242"/>
        <end position="372"/>
    </location>
</feature>
<evidence type="ECO:0000313" key="7">
    <source>
        <dbReference type="Proteomes" id="UP000481852"/>
    </source>
</evidence>
<keyword evidence="6" id="KW-0645">Protease</keyword>
<dbReference type="SUPFAM" id="SSF52317">
    <property type="entry name" value="Class I glutamine amidotransferase-like"/>
    <property type="match status" value="1"/>
</dbReference>